<evidence type="ECO:0000256" key="2">
    <source>
        <dbReference type="SAM" id="SignalP"/>
    </source>
</evidence>
<dbReference type="OrthoDB" id="10319379at2759"/>
<dbReference type="EMBL" id="LKCN02000007">
    <property type="protein sequence ID" value="RCI12024.1"/>
    <property type="molecule type" value="Genomic_DNA"/>
</dbReference>
<proteinExistence type="predicted"/>
<feature type="signal peptide" evidence="2">
    <location>
        <begin position="1"/>
        <end position="23"/>
    </location>
</feature>
<protein>
    <submittedName>
        <fullName evidence="3">Uncharacterized protein</fullName>
    </submittedName>
</protein>
<feature type="compositionally biased region" description="Basic and acidic residues" evidence="1">
    <location>
        <begin position="146"/>
        <end position="162"/>
    </location>
</feature>
<reference evidence="3 4" key="1">
    <citation type="journal article" date="2015" name="BMC Genomics">
        <title>Insights from the genome of Ophiocordyceps polyrhachis-furcata to pathogenicity and host specificity in insect fungi.</title>
        <authorList>
            <person name="Wichadakul D."/>
            <person name="Kobmoo N."/>
            <person name="Ingsriswang S."/>
            <person name="Tangphatsornruang S."/>
            <person name="Chantasingh D."/>
            <person name="Luangsa-ard J.J."/>
            <person name="Eurwilaichitr L."/>
        </authorList>
    </citation>
    <scope>NUCLEOTIDE SEQUENCE [LARGE SCALE GENOMIC DNA]</scope>
    <source>
        <strain evidence="3 4">BCC 54312</strain>
    </source>
</reference>
<evidence type="ECO:0000313" key="3">
    <source>
        <dbReference type="EMBL" id="RCI12024.1"/>
    </source>
</evidence>
<dbReference type="AlphaFoldDB" id="A0A367LC81"/>
<evidence type="ECO:0000313" key="4">
    <source>
        <dbReference type="Proteomes" id="UP000253664"/>
    </source>
</evidence>
<dbReference type="Proteomes" id="UP000253664">
    <property type="component" value="Unassembled WGS sequence"/>
</dbReference>
<name>A0A367LC81_9HYPO</name>
<keyword evidence="2" id="KW-0732">Signal</keyword>
<comment type="caution">
    <text evidence="3">The sequence shown here is derived from an EMBL/GenBank/DDBJ whole genome shotgun (WGS) entry which is preliminary data.</text>
</comment>
<organism evidence="3 4">
    <name type="scientific">Ophiocordyceps polyrhachis-furcata BCC 54312</name>
    <dbReference type="NCBI Taxonomy" id="1330021"/>
    <lineage>
        <taxon>Eukaryota</taxon>
        <taxon>Fungi</taxon>
        <taxon>Dikarya</taxon>
        <taxon>Ascomycota</taxon>
        <taxon>Pezizomycotina</taxon>
        <taxon>Sordariomycetes</taxon>
        <taxon>Hypocreomycetidae</taxon>
        <taxon>Hypocreales</taxon>
        <taxon>Ophiocordycipitaceae</taxon>
        <taxon>Ophiocordyceps</taxon>
    </lineage>
</organism>
<gene>
    <name evidence="3" type="ORF">L249_1246</name>
</gene>
<feature type="region of interest" description="Disordered" evidence="1">
    <location>
        <begin position="138"/>
        <end position="162"/>
    </location>
</feature>
<feature type="chain" id="PRO_5016910619" evidence="2">
    <location>
        <begin position="24"/>
        <end position="179"/>
    </location>
</feature>
<keyword evidence="4" id="KW-1185">Reference proteome</keyword>
<accession>A0A367LC81</accession>
<sequence>MYPSRWYPAVALIIHLLIAPAETKEMTTEYSCRRNDEDCHWLSCYWAERFLPSDAEVGDVVCLFHKEKNYRIINWTKIYWKNQICSIDAYETASFPGVSCCHSYGFPCFAGGYQALVCPTNEPVTREWQKPFWTRTQTAHRGNKCAHWEQREKDRDRPPEPRRKTLIVAGKKYLGFLKR</sequence>
<evidence type="ECO:0000256" key="1">
    <source>
        <dbReference type="SAM" id="MobiDB-lite"/>
    </source>
</evidence>